<feature type="compositionally biased region" description="Polar residues" evidence="1">
    <location>
        <begin position="259"/>
        <end position="269"/>
    </location>
</feature>
<feature type="compositionally biased region" description="Low complexity" evidence="1">
    <location>
        <begin position="24"/>
        <end position="38"/>
    </location>
</feature>
<reference evidence="5" key="1">
    <citation type="submission" date="2016-06" db="UniProtKB">
        <authorList>
            <consortium name="WormBaseParasite"/>
        </authorList>
    </citation>
    <scope>IDENTIFICATION</scope>
</reference>
<evidence type="ECO:0000313" key="5">
    <source>
        <dbReference type="WBParaSite" id="OFLC_0001478501-mRNA-1"/>
    </source>
</evidence>
<feature type="compositionally biased region" description="Basic and acidic residues" evidence="1">
    <location>
        <begin position="446"/>
        <end position="457"/>
    </location>
</feature>
<feature type="domain" description="Srp40 C-terminal" evidence="2">
    <location>
        <begin position="479"/>
        <end position="551"/>
    </location>
</feature>
<feature type="region of interest" description="Disordered" evidence="1">
    <location>
        <begin position="515"/>
        <end position="556"/>
    </location>
</feature>
<evidence type="ECO:0000313" key="3">
    <source>
        <dbReference type="EMBL" id="VDP18692.1"/>
    </source>
</evidence>
<feature type="compositionally biased region" description="Polar residues" evidence="1">
    <location>
        <begin position="39"/>
        <end position="57"/>
    </location>
</feature>
<keyword evidence="4" id="KW-1185">Reference proteome</keyword>
<feature type="compositionally biased region" description="Basic residues" evidence="1">
    <location>
        <begin position="522"/>
        <end position="533"/>
    </location>
</feature>
<feature type="compositionally biased region" description="Low complexity" evidence="1">
    <location>
        <begin position="76"/>
        <end position="86"/>
    </location>
</feature>
<dbReference type="AlphaFoldDB" id="A0A183I4W2"/>
<feature type="compositionally biased region" description="Polar residues" evidence="1">
    <location>
        <begin position="163"/>
        <end position="172"/>
    </location>
</feature>
<dbReference type="Pfam" id="PF05022">
    <property type="entry name" value="SRP40_C"/>
    <property type="match status" value="1"/>
</dbReference>
<evidence type="ECO:0000313" key="4">
    <source>
        <dbReference type="Proteomes" id="UP000267606"/>
    </source>
</evidence>
<proteinExistence type="predicted"/>
<dbReference type="EMBL" id="UZAJ01041178">
    <property type="protein sequence ID" value="VDP18692.1"/>
    <property type="molecule type" value="Genomic_DNA"/>
</dbReference>
<dbReference type="WBParaSite" id="OFLC_0001478501-mRNA-1">
    <property type="protein sequence ID" value="OFLC_0001478501-mRNA-1"/>
    <property type="gene ID" value="OFLC_0001478501"/>
</dbReference>
<protein>
    <submittedName>
        <fullName evidence="5">SRP40_C domain-containing protein</fullName>
    </submittedName>
</protein>
<dbReference type="Proteomes" id="UP000267606">
    <property type="component" value="Unassembled WGS sequence"/>
</dbReference>
<reference evidence="3 4" key="2">
    <citation type="submission" date="2018-11" db="EMBL/GenBank/DDBJ databases">
        <authorList>
            <consortium name="Pathogen Informatics"/>
        </authorList>
    </citation>
    <scope>NUCLEOTIDE SEQUENCE [LARGE SCALE GENOMIC DNA]</scope>
</reference>
<dbReference type="STRING" id="387005.A0A183I4W2"/>
<dbReference type="InterPro" id="IPR039191">
    <property type="entry name" value="Nopp140-like"/>
</dbReference>
<gene>
    <name evidence="3" type="ORF">OFLC_LOCUS14774</name>
</gene>
<accession>A0A183I4W2</accession>
<organism evidence="5">
    <name type="scientific">Onchocerca flexuosa</name>
    <dbReference type="NCBI Taxonomy" id="387005"/>
    <lineage>
        <taxon>Eukaryota</taxon>
        <taxon>Metazoa</taxon>
        <taxon>Ecdysozoa</taxon>
        <taxon>Nematoda</taxon>
        <taxon>Chromadorea</taxon>
        <taxon>Rhabditida</taxon>
        <taxon>Spirurina</taxon>
        <taxon>Spiruromorpha</taxon>
        <taxon>Filarioidea</taxon>
        <taxon>Onchocercidae</taxon>
        <taxon>Onchocerca</taxon>
    </lineage>
</organism>
<evidence type="ECO:0000256" key="1">
    <source>
        <dbReference type="SAM" id="MobiDB-lite"/>
    </source>
</evidence>
<evidence type="ECO:0000259" key="2">
    <source>
        <dbReference type="Pfam" id="PF05022"/>
    </source>
</evidence>
<feature type="region of interest" description="Disordered" evidence="1">
    <location>
        <begin position="446"/>
        <end position="471"/>
    </location>
</feature>
<feature type="compositionally biased region" description="Low complexity" evidence="1">
    <location>
        <begin position="137"/>
        <end position="147"/>
    </location>
</feature>
<dbReference type="PANTHER" id="PTHR23216:SF1">
    <property type="entry name" value="NUCLEOLAR AND COILED-BODY PHOSPHOPROTEIN 1"/>
    <property type="match status" value="1"/>
</dbReference>
<dbReference type="GO" id="GO:0005730">
    <property type="term" value="C:nucleolus"/>
    <property type="evidence" value="ECO:0007669"/>
    <property type="project" value="InterPro"/>
</dbReference>
<dbReference type="InterPro" id="IPR007718">
    <property type="entry name" value="Srp40_C"/>
</dbReference>
<name>A0A183I4W2_9BILA</name>
<feature type="compositionally biased region" description="Low complexity" evidence="1">
    <location>
        <begin position="543"/>
        <end position="556"/>
    </location>
</feature>
<feature type="compositionally biased region" description="Polar residues" evidence="1">
    <location>
        <begin position="238"/>
        <end position="251"/>
    </location>
</feature>
<sequence length="556" mass="61104">PAKKRKLQVQQKTAEVVQEKALNTSSSDSSDSDSISTIKLTTNMQQKPDSTVNGAMKSSSSSSDSEQSNRPETMKKTLTTVATKVVGNKGFANENTASSDSNSDNDKMKKVQSAAAMSVKLSKKALQPGFTQSKTRSSSSSDSSSNSETVVLPERTEQKKQSIRLQNQQNLAGKQKLVDDSSSDDSDETAETKIFTAINKTPSKKADNSSESSSSLNKAATTSPAHLYQKLLSSSKLHVKGSETSSNSNLDETAVKQLPQITAGRQMNIKSVAIKGSATSSDSSDSSSDSEDSERVTKKRNVKAISKQANNGASRDDSDFTKQATVKQRELISVIESDEMDSDSSNDSSESNAKDLAATRMENSLDTEKVSNFSSSQNNNSDSNKRKTDSATGKAGNTMKAVTYKEVSVELLNLKMFGFDRWLEKNKKNRSLESIELKIEDKNMDLKETDDNEEKRMGNSQNCVGKRNNKQHKVVQNEPFRRVKISKDELDDKFRDNSYRTKTYDQWGRKAYEDMKNVQGKGFRHEKTKKKRGSYGGSGTKIDTSSHSIKFSSDSD</sequence>
<feature type="region of interest" description="Disordered" evidence="1">
    <location>
        <begin position="18"/>
        <end position="223"/>
    </location>
</feature>
<dbReference type="PANTHER" id="PTHR23216">
    <property type="entry name" value="NUCLEOLAR AND COILED-BODY PHOSPHOPROTEIN 1"/>
    <property type="match status" value="1"/>
</dbReference>
<feature type="compositionally biased region" description="Low complexity" evidence="1">
    <location>
        <begin position="371"/>
        <end position="382"/>
    </location>
</feature>
<feature type="region of interest" description="Disordered" evidence="1">
    <location>
        <begin position="238"/>
        <end position="396"/>
    </location>
</feature>